<comment type="caution">
    <text evidence="2">The sequence shown here is derived from an EMBL/GenBank/DDBJ whole genome shotgun (WGS) entry which is preliminary data.</text>
</comment>
<reference evidence="2 3" key="1">
    <citation type="journal article" date="2019" name="Sci. Rep.">
        <title>Orb-weaving spider Araneus ventricosus genome elucidates the spidroin gene catalogue.</title>
        <authorList>
            <person name="Kono N."/>
            <person name="Nakamura H."/>
            <person name="Ohtoshi R."/>
            <person name="Moran D.A.P."/>
            <person name="Shinohara A."/>
            <person name="Yoshida Y."/>
            <person name="Fujiwara M."/>
            <person name="Mori M."/>
            <person name="Tomita M."/>
            <person name="Arakawa K."/>
        </authorList>
    </citation>
    <scope>NUCLEOTIDE SEQUENCE [LARGE SCALE GENOMIC DNA]</scope>
</reference>
<keyword evidence="3" id="KW-1185">Reference proteome</keyword>
<keyword evidence="1" id="KW-0812">Transmembrane</keyword>
<dbReference type="Proteomes" id="UP000499080">
    <property type="component" value="Unassembled WGS sequence"/>
</dbReference>
<keyword evidence="1" id="KW-0472">Membrane</keyword>
<organism evidence="2 3">
    <name type="scientific">Araneus ventricosus</name>
    <name type="common">Orbweaver spider</name>
    <name type="synonym">Epeira ventricosa</name>
    <dbReference type="NCBI Taxonomy" id="182803"/>
    <lineage>
        <taxon>Eukaryota</taxon>
        <taxon>Metazoa</taxon>
        <taxon>Ecdysozoa</taxon>
        <taxon>Arthropoda</taxon>
        <taxon>Chelicerata</taxon>
        <taxon>Arachnida</taxon>
        <taxon>Araneae</taxon>
        <taxon>Araneomorphae</taxon>
        <taxon>Entelegynae</taxon>
        <taxon>Araneoidea</taxon>
        <taxon>Araneidae</taxon>
        <taxon>Araneus</taxon>
    </lineage>
</organism>
<keyword evidence="1" id="KW-1133">Transmembrane helix</keyword>
<evidence type="ECO:0000313" key="3">
    <source>
        <dbReference type="Proteomes" id="UP000499080"/>
    </source>
</evidence>
<protein>
    <submittedName>
        <fullName evidence="2">Uncharacterized protein</fullName>
    </submittedName>
</protein>
<name>A0A4Y2GTL8_ARAVE</name>
<evidence type="ECO:0000313" key="2">
    <source>
        <dbReference type="EMBL" id="GBM57110.1"/>
    </source>
</evidence>
<dbReference type="AlphaFoldDB" id="A0A4Y2GTL8"/>
<accession>A0A4Y2GTL8</accession>
<proteinExistence type="predicted"/>
<dbReference type="EMBL" id="BGPR01001578">
    <property type="protein sequence ID" value="GBM57110.1"/>
    <property type="molecule type" value="Genomic_DNA"/>
</dbReference>
<gene>
    <name evidence="2" type="ORF">AVEN_232263_1</name>
</gene>
<sequence length="112" mass="12974">MSVNLKIRGVRKVPLHFKKLFNSLIPRRLLSSSPFKTGRFWGGNDMNWTLPTWVVIYPITSPLAIIFPLGARKWTVVDKDNLIPYRAYLRRDLRTSPPLKTSQPPQTGLRRC</sequence>
<evidence type="ECO:0000256" key="1">
    <source>
        <dbReference type="SAM" id="Phobius"/>
    </source>
</evidence>
<feature type="transmembrane region" description="Helical" evidence="1">
    <location>
        <begin position="50"/>
        <end position="71"/>
    </location>
</feature>